<evidence type="ECO:0000256" key="1">
    <source>
        <dbReference type="ARBA" id="ARBA00007374"/>
    </source>
</evidence>
<evidence type="ECO:0000256" key="2">
    <source>
        <dbReference type="ARBA" id="ARBA00022679"/>
    </source>
</evidence>
<evidence type="ECO:0000313" key="6">
    <source>
        <dbReference type="Proteomes" id="UP000824782"/>
    </source>
</evidence>
<name>A0AAV6Z8V1_ENGPU</name>
<organism evidence="5 6">
    <name type="scientific">Engystomops pustulosus</name>
    <name type="common">Tungara frog</name>
    <name type="synonym">Physalaemus pustulosus</name>
    <dbReference type="NCBI Taxonomy" id="76066"/>
    <lineage>
        <taxon>Eukaryota</taxon>
        <taxon>Metazoa</taxon>
        <taxon>Chordata</taxon>
        <taxon>Craniata</taxon>
        <taxon>Vertebrata</taxon>
        <taxon>Euteleostomi</taxon>
        <taxon>Amphibia</taxon>
        <taxon>Batrachia</taxon>
        <taxon>Anura</taxon>
        <taxon>Neobatrachia</taxon>
        <taxon>Hyloidea</taxon>
        <taxon>Leptodactylidae</taxon>
        <taxon>Leiuperinae</taxon>
        <taxon>Engystomops</taxon>
    </lineage>
</organism>
<dbReference type="EC" id="2.7.-.-" evidence="4"/>
<reference evidence="5" key="1">
    <citation type="thesis" date="2020" institute="ProQuest LLC" country="789 East Eisenhower Parkway, Ann Arbor, MI, USA">
        <title>Comparative Genomics and Chromosome Evolution.</title>
        <authorList>
            <person name="Mudd A.B."/>
        </authorList>
    </citation>
    <scope>NUCLEOTIDE SEQUENCE</scope>
    <source>
        <strain evidence="5">237g6f4</strain>
        <tissue evidence="5">Blood</tissue>
    </source>
</reference>
<dbReference type="Proteomes" id="UP000824782">
    <property type="component" value="Unassembled WGS sequence"/>
</dbReference>
<proteinExistence type="inferred from homology"/>
<comment type="caution">
    <text evidence="5">The sequence shown here is derived from an EMBL/GenBank/DDBJ whole genome shotgun (WGS) entry which is preliminary data.</text>
</comment>
<evidence type="ECO:0000256" key="4">
    <source>
        <dbReference type="RuleBase" id="RU363090"/>
    </source>
</evidence>
<dbReference type="PANTHER" id="PTHR12400">
    <property type="entry name" value="INOSITOL POLYPHOSPHATE KINASE"/>
    <property type="match status" value="1"/>
</dbReference>
<evidence type="ECO:0000256" key="3">
    <source>
        <dbReference type="ARBA" id="ARBA00022777"/>
    </source>
</evidence>
<dbReference type="InterPro" id="IPR038286">
    <property type="entry name" value="IPK_sf"/>
</dbReference>
<dbReference type="GO" id="GO:0005634">
    <property type="term" value="C:nucleus"/>
    <property type="evidence" value="ECO:0007669"/>
    <property type="project" value="TreeGrafter"/>
</dbReference>
<dbReference type="GO" id="GO:0032958">
    <property type="term" value="P:inositol phosphate biosynthetic process"/>
    <property type="evidence" value="ECO:0007669"/>
    <property type="project" value="InterPro"/>
</dbReference>
<comment type="similarity">
    <text evidence="1 4">Belongs to the inositol phosphokinase (IPK) family.</text>
</comment>
<dbReference type="GO" id="GO:0005737">
    <property type="term" value="C:cytoplasm"/>
    <property type="evidence" value="ECO:0007669"/>
    <property type="project" value="TreeGrafter"/>
</dbReference>
<dbReference type="SUPFAM" id="SSF56104">
    <property type="entry name" value="SAICAR synthase-like"/>
    <property type="match status" value="1"/>
</dbReference>
<dbReference type="PANTHER" id="PTHR12400:SF26">
    <property type="entry name" value="KINASE"/>
    <property type="match status" value="1"/>
</dbReference>
<dbReference type="Pfam" id="PF03770">
    <property type="entry name" value="IPK"/>
    <property type="match status" value="1"/>
</dbReference>
<dbReference type="GO" id="GO:0046854">
    <property type="term" value="P:phosphatidylinositol phosphate biosynthetic process"/>
    <property type="evidence" value="ECO:0007669"/>
    <property type="project" value="TreeGrafter"/>
</dbReference>
<dbReference type="InterPro" id="IPR005522">
    <property type="entry name" value="IPK"/>
</dbReference>
<accession>A0AAV6Z8V1</accession>
<dbReference type="Gene3D" id="3.30.470.160">
    <property type="entry name" value="Inositol polyphosphate kinase"/>
    <property type="match status" value="1"/>
</dbReference>
<dbReference type="EMBL" id="WNYA01005102">
    <property type="protein sequence ID" value="KAG8542368.1"/>
    <property type="molecule type" value="Genomic_DNA"/>
</dbReference>
<protein>
    <recommendedName>
        <fullName evidence="4">Kinase</fullName>
        <ecNumber evidence="4">2.7.-.-</ecNumber>
    </recommendedName>
</protein>
<keyword evidence="3 4" id="KW-0418">Kinase</keyword>
<dbReference type="AlphaFoldDB" id="A0AAV6Z8V1"/>
<dbReference type="GO" id="GO:0000828">
    <property type="term" value="F:inositol hexakisphosphate kinase activity"/>
    <property type="evidence" value="ECO:0007669"/>
    <property type="project" value="TreeGrafter"/>
</dbReference>
<keyword evidence="2 4" id="KW-0808">Transferase</keyword>
<keyword evidence="6" id="KW-1185">Reference proteome</keyword>
<evidence type="ECO:0000313" key="5">
    <source>
        <dbReference type="EMBL" id="KAG8542368.1"/>
    </source>
</evidence>
<sequence>MYVKMIEVDPTAPTEEENQQRAVTKPRYMTWRETISSTATLGFRIEGIKKEDGSVNKDFKKTKSREQVMAAFREFTKANANILKSYLSRLEDIRRTLEQSVFFKTHEVIGSSLLFIHDKKEQAKVWMIDFGKTTPLPEGQELDHRVSWVEGNREDGYLYGLDNLIDILREMADETDAN</sequence>
<gene>
    <name evidence="5" type="ORF">GDO81_026856</name>
</gene>